<dbReference type="Proteomes" id="UP000325122">
    <property type="component" value="Unassembled WGS sequence"/>
</dbReference>
<dbReference type="PANTHER" id="PTHR35869:SF1">
    <property type="entry name" value="OUTER-MEMBRANE LIPOPROTEIN CARRIER PROTEIN"/>
    <property type="match status" value="1"/>
</dbReference>
<keyword evidence="3" id="KW-0449">Lipoprotein</keyword>
<keyword evidence="1 2" id="KW-0732">Signal</keyword>
<dbReference type="InterPro" id="IPR029046">
    <property type="entry name" value="LolA/LolB/LppX"/>
</dbReference>
<evidence type="ECO:0000256" key="1">
    <source>
        <dbReference type="ARBA" id="ARBA00022729"/>
    </source>
</evidence>
<gene>
    <name evidence="3" type="ORF">F1654_08375</name>
</gene>
<dbReference type="InterPro" id="IPR004564">
    <property type="entry name" value="OM_lipoprot_carrier_LolA-like"/>
</dbReference>
<dbReference type="SUPFAM" id="SSF89392">
    <property type="entry name" value="Prokaryotic lipoproteins and lipoprotein localization factors"/>
    <property type="match status" value="1"/>
</dbReference>
<feature type="signal peptide" evidence="2">
    <location>
        <begin position="1"/>
        <end position="19"/>
    </location>
</feature>
<keyword evidence="4" id="KW-1185">Reference proteome</keyword>
<dbReference type="CDD" id="cd16325">
    <property type="entry name" value="LolA"/>
    <property type="match status" value="1"/>
</dbReference>
<proteinExistence type="predicted"/>
<dbReference type="RefSeq" id="WP_150023073.1">
    <property type="nucleotide sequence ID" value="NZ_VWOJ01000002.1"/>
</dbReference>
<protein>
    <submittedName>
        <fullName evidence="3">Outer membrane lipoprotein carrier protein LolA</fullName>
    </submittedName>
</protein>
<organism evidence="3 4">
    <name type="scientific">Alkalicaulis satelles</name>
    <dbReference type="NCBI Taxonomy" id="2609175"/>
    <lineage>
        <taxon>Bacteria</taxon>
        <taxon>Pseudomonadati</taxon>
        <taxon>Pseudomonadota</taxon>
        <taxon>Alphaproteobacteria</taxon>
        <taxon>Maricaulales</taxon>
        <taxon>Maricaulaceae</taxon>
        <taxon>Alkalicaulis</taxon>
    </lineage>
</organism>
<dbReference type="EMBL" id="VWOJ01000002">
    <property type="protein sequence ID" value="KAA5803805.1"/>
    <property type="molecule type" value="Genomic_DNA"/>
</dbReference>
<name>A0A5M6ZIE6_9PROT</name>
<comment type="caution">
    <text evidence="3">The sequence shown here is derived from an EMBL/GenBank/DDBJ whole genome shotgun (WGS) entry which is preliminary data.</text>
</comment>
<dbReference type="Pfam" id="PF03548">
    <property type="entry name" value="LolA"/>
    <property type="match status" value="1"/>
</dbReference>
<evidence type="ECO:0000256" key="2">
    <source>
        <dbReference type="SAM" id="SignalP"/>
    </source>
</evidence>
<evidence type="ECO:0000313" key="3">
    <source>
        <dbReference type="EMBL" id="KAA5803805.1"/>
    </source>
</evidence>
<dbReference type="AlphaFoldDB" id="A0A5M6ZIE6"/>
<feature type="chain" id="PRO_5024378706" evidence="2">
    <location>
        <begin position="20"/>
        <end position="255"/>
    </location>
</feature>
<reference evidence="3 4" key="1">
    <citation type="submission" date="2019-09" db="EMBL/GenBank/DDBJ databases">
        <authorList>
            <person name="Kevbrin V."/>
            <person name="Grouzdev D.S."/>
        </authorList>
    </citation>
    <scope>NUCLEOTIDE SEQUENCE [LARGE SCALE GENOMIC DNA]</scope>
    <source>
        <strain evidence="3 4">G-192</strain>
    </source>
</reference>
<accession>A0A5M6ZIE6</accession>
<evidence type="ECO:0000313" key="4">
    <source>
        <dbReference type="Proteomes" id="UP000325122"/>
    </source>
</evidence>
<dbReference type="Gene3D" id="2.50.20.10">
    <property type="entry name" value="Lipoprotein localisation LolA/LolB/LppX"/>
    <property type="match status" value="1"/>
</dbReference>
<dbReference type="PANTHER" id="PTHR35869">
    <property type="entry name" value="OUTER-MEMBRANE LIPOPROTEIN CARRIER PROTEIN"/>
    <property type="match status" value="1"/>
</dbReference>
<sequence>MTLSALLYASALSAAAALAAPSAIDASADAPLMASASFVYMAEPDPDPDAIVPLPSGDNATGEAERRLGVARAEAWFEGVTTLRARFEQIAPDGSLTTGDLALSRPGRARFAYDAPTPVLMVADGSTVAIADFDLETIDRAPIASTPLRHVLGAGPTLSESGAVTDAGHARGRLYVTLADPDGEEGGRLTLVFEDPDPALPAETLQLAGWYAVDAMGGLTEVLLSNVETGMRLEPRLFILDDEDVISERRRSRRR</sequence>